<dbReference type="SMART" id="SM00244">
    <property type="entry name" value="PHB"/>
    <property type="match status" value="1"/>
</dbReference>
<feature type="domain" description="Band 7" evidence="1">
    <location>
        <begin position="19"/>
        <end position="178"/>
    </location>
</feature>
<dbReference type="Pfam" id="PF01145">
    <property type="entry name" value="Band_7"/>
    <property type="match status" value="1"/>
</dbReference>
<comment type="caution">
    <text evidence="2">The sequence shown here is derived from an EMBL/GenBank/DDBJ whole genome shotgun (WGS) entry which is preliminary data.</text>
</comment>
<dbReference type="InterPro" id="IPR001107">
    <property type="entry name" value="Band_7"/>
</dbReference>
<dbReference type="Proteomes" id="UP001596392">
    <property type="component" value="Unassembled WGS sequence"/>
</dbReference>
<sequence>MDYAPFMALSAFLPLAARTALWQVPEDEVWIVERHRRFHRALAAGRRLAVPLLDQVKARVELTQQMLLWPPAPREGSVDVPAGDVFTAQDGGKVEIRMRILWRITDPVRAAYQPNGPGLAIDDLAAAILRRLIAGLPLEAAMTSRSALDRELTSALTEQAGWAEIGSVRISEVLAHPVPVRA</sequence>
<name>A0ABW2GSI1_9ACTN</name>
<gene>
    <name evidence="2" type="ORF">ACFQO7_05785</name>
</gene>
<dbReference type="RefSeq" id="WP_376805424.1">
    <property type="nucleotide sequence ID" value="NZ_JBHTAC010000004.1"/>
</dbReference>
<accession>A0ABW2GSI1</accession>
<organism evidence="2 3">
    <name type="scientific">Catellatospora aurea</name>
    <dbReference type="NCBI Taxonomy" id="1337874"/>
    <lineage>
        <taxon>Bacteria</taxon>
        <taxon>Bacillati</taxon>
        <taxon>Actinomycetota</taxon>
        <taxon>Actinomycetes</taxon>
        <taxon>Micromonosporales</taxon>
        <taxon>Micromonosporaceae</taxon>
        <taxon>Catellatospora</taxon>
    </lineage>
</organism>
<dbReference type="InterPro" id="IPR036013">
    <property type="entry name" value="Band_7/SPFH_dom_sf"/>
</dbReference>
<evidence type="ECO:0000313" key="2">
    <source>
        <dbReference type="EMBL" id="MFC7241988.1"/>
    </source>
</evidence>
<protein>
    <submittedName>
        <fullName evidence="2">SPFH domain-containing protein</fullName>
    </submittedName>
</protein>
<keyword evidence="3" id="KW-1185">Reference proteome</keyword>
<evidence type="ECO:0000313" key="3">
    <source>
        <dbReference type="Proteomes" id="UP001596392"/>
    </source>
</evidence>
<proteinExistence type="predicted"/>
<dbReference type="Gene3D" id="3.30.479.30">
    <property type="entry name" value="Band 7 domain"/>
    <property type="match status" value="1"/>
</dbReference>
<evidence type="ECO:0000259" key="1">
    <source>
        <dbReference type="SMART" id="SM00244"/>
    </source>
</evidence>
<dbReference type="EMBL" id="JBHTAC010000004">
    <property type="protein sequence ID" value="MFC7241988.1"/>
    <property type="molecule type" value="Genomic_DNA"/>
</dbReference>
<reference evidence="3" key="1">
    <citation type="journal article" date="2019" name="Int. J. Syst. Evol. Microbiol.">
        <title>The Global Catalogue of Microorganisms (GCM) 10K type strain sequencing project: providing services to taxonomists for standard genome sequencing and annotation.</title>
        <authorList>
            <consortium name="The Broad Institute Genomics Platform"/>
            <consortium name="The Broad Institute Genome Sequencing Center for Infectious Disease"/>
            <person name="Wu L."/>
            <person name="Ma J."/>
        </authorList>
    </citation>
    <scope>NUCLEOTIDE SEQUENCE [LARGE SCALE GENOMIC DNA]</scope>
    <source>
        <strain evidence="3">CGMCC 1.9106</strain>
    </source>
</reference>
<dbReference type="SUPFAM" id="SSF117892">
    <property type="entry name" value="Band 7/SPFH domain"/>
    <property type="match status" value="1"/>
</dbReference>